<feature type="binding site" evidence="2">
    <location>
        <begin position="98"/>
        <end position="101"/>
    </location>
    <ligand>
        <name>ATP</name>
        <dbReference type="ChEBI" id="CHEBI:30616"/>
    </ligand>
</feature>
<dbReference type="RefSeq" id="WP_316070079.1">
    <property type="nucleotide sequence ID" value="NZ_JAVNWW010000001.1"/>
</dbReference>
<organism evidence="3 4">
    <name type="scientific">Aquirufa regiilacus</name>
    <dbReference type="NCBI Taxonomy" id="3024868"/>
    <lineage>
        <taxon>Bacteria</taxon>
        <taxon>Pseudomonadati</taxon>
        <taxon>Bacteroidota</taxon>
        <taxon>Cytophagia</taxon>
        <taxon>Cytophagales</taxon>
        <taxon>Flectobacillaceae</taxon>
        <taxon>Aquirufa</taxon>
    </lineage>
</organism>
<dbReference type="Gene3D" id="3.40.50.300">
    <property type="entry name" value="P-loop containing nucleotide triphosphate hydrolases"/>
    <property type="match status" value="1"/>
</dbReference>
<feature type="binding site" evidence="2">
    <location>
        <begin position="189"/>
        <end position="191"/>
    </location>
    <ligand>
        <name>ATP</name>
        <dbReference type="ChEBI" id="CHEBI:30616"/>
    </ligand>
</feature>
<feature type="binding site" evidence="2">
    <location>
        <position position="17"/>
    </location>
    <ligand>
        <name>Mg(2+)</name>
        <dbReference type="ChEBI" id="CHEBI:18420"/>
    </ligand>
</feature>
<keyword evidence="2" id="KW-0547">Nucleotide-binding</keyword>
<keyword evidence="1 2" id="KW-0093">Biotin biosynthesis</keyword>
<comment type="catalytic activity">
    <reaction evidence="2">
        <text>(7R,8S)-7,8-diammoniononanoate + CO2 + ATP = (4R,5S)-dethiobiotin + ADP + phosphate + 3 H(+)</text>
        <dbReference type="Rhea" id="RHEA:15805"/>
        <dbReference type="ChEBI" id="CHEBI:15378"/>
        <dbReference type="ChEBI" id="CHEBI:16526"/>
        <dbReference type="ChEBI" id="CHEBI:30616"/>
        <dbReference type="ChEBI" id="CHEBI:43474"/>
        <dbReference type="ChEBI" id="CHEBI:149469"/>
        <dbReference type="ChEBI" id="CHEBI:149473"/>
        <dbReference type="ChEBI" id="CHEBI:456216"/>
        <dbReference type="EC" id="6.3.3.3"/>
    </reaction>
</comment>
<dbReference type="EMBL" id="JAVNWW010000001">
    <property type="protein sequence ID" value="MDU0807539.1"/>
    <property type="molecule type" value="Genomic_DNA"/>
</dbReference>
<dbReference type="EC" id="6.3.3.3" evidence="2"/>
<comment type="pathway">
    <text evidence="2">Cofactor biosynthesis; biotin biosynthesis; biotin from 7,8-diaminononanoate: step 1/2.</text>
</comment>
<dbReference type="SUPFAM" id="SSF52540">
    <property type="entry name" value="P-loop containing nucleoside triphosphate hydrolases"/>
    <property type="match status" value="1"/>
</dbReference>
<keyword evidence="2" id="KW-0460">Magnesium</keyword>
<reference evidence="3 4" key="1">
    <citation type="submission" date="2023-09" db="EMBL/GenBank/DDBJ databases">
        <title>Aquirufa genomes.</title>
        <authorList>
            <person name="Pitt A."/>
        </authorList>
    </citation>
    <scope>NUCLEOTIDE SEQUENCE [LARGE SCALE GENOMIC DNA]</scope>
    <source>
        <strain evidence="3 4">LEOWEIH-7C</strain>
    </source>
</reference>
<evidence type="ECO:0000313" key="3">
    <source>
        <dbReference type="EMBL" id="MDU0807539.1"/>
    </source>
</evidence>
<comment type="similarity">
    <text evidence="2">Belongs to the dethiobiotin synthetase family.</text>
</comment>
<keyword evidence="2" id="KW-0479">Metal-binding</keyword>
<dbReference type="PANTHER" id="PTHR43210">
    <property type="entry name" value="DETHIOBIOTIN SYNTHETASE"/>
    <property type="match status" value="1"/>
</dbReference>
<comment type="caution">
    <text evidence="3">The sequence shown here is derived from an EMBL/GenBank/DDBJ whole genome shotgun (WGS) entry which is preliminary data.</text>
</comment>
<dbReference type="CDD" id="cd03109">
    <property type="entry name" value="DTBS"/>
    <property type="match status" value="1"/>
</dbReference>
<comment type="caution">
    <text evidence="2">Lacks conserved residue(s) required for the propagation of feature annotation.</text>
</comment>
<accession>A0ABU3TNU5</accession>
<feature type="binding site" evidence="2">
    <location>
        <position position="44"/>
    </location>
    <ligand>
        <name>Mg(2+)</name>
        <dbReference type="ChEBI" id="CHEBI:18420"/>
    </ligand>
</feature>
<evidence type="ECO:0000256" key="1">
    <source>
        <dbReference type="ARBA" id="ARBA00022756"/>
    </source>
</evidence>
<protein>
    <recommendedName>
        <fullName evidence="2">ATP-dependent dethiobiotin synthetase BioD</fullName>
        <ecNumber evidence="2">6.3.3.3</ecNumber>
    </recommendedName>
    <alternativeName>
        <fullName evidence="2">DTB synthetase</fullName>
        <shortName evidence="2">DTBS</shortName>
    </alternativeName>
    <alternativeName>
        <fullName evidence="2">Dethiobiotin synthase</fullName>
    </alternativeName>
</protein>
<dbReference type="HAMAP" id="MF_00336">
    <property type="entry name" value="BioD"/>
    <property type="match status" value="1"/>
</dbReference>
<feature type="binding site" evidence="2">
    <location>
        <position position="98"/>
    </location>
    <ligand>
        <name>Mg(2+)</name>
        <dbReference type="ChEBI" id="CHEBI:18420"/>
    </ligand>
</feature>
<feature type="active site" evidence="2">
    <location>
        <position position="33"/>
    </location>
</feature>
<feature type="binding site" evidence="2">
    <location>
        <begin position="13"/>
        <end position="18"/>
    </location>
    <ligand>
        <name>ATP</name>
        <dbReference type="ChEBI" id="CHEBI:30616"/>
    </ligand>
</feature>
<dbReference type="Pfam" id="PF13500">
    <property type="entry name" value="AAA_26"/>
    <property type="match status" value="1"/>
</dbReference>
<keyword evidence="2" id="KW-0963">Cytoplasm</keyword>
<dbReference type="InterPro" id="IPR004472">
    <property type="entry name" value="DTB_synth_BioD"/>
</dbReference>
<dbReference type="Proteomes" id="UP001249959">
    <property type="component" value="Unassembled WGS sequence"/>
</dbReference>
<proteinExistence type="inferred from homology"/>
<comment type="subcellular location">
    <subcellularLocation>
        <location evidence="2">Cytoplasm</location>
    </subcellularLocation>
</comment>
<name>A0ABU3TNU5_9BACT</name>
<keyword evidence="4" id="KW-1185">Reference proteome</keyword>
<dbReference type="PIRSF" id="PIRSF006755">
    <property type="entry name" value="DTB_synth"/>
    <property type="match status" value="1"/>
</dbReference>
<comment type="cofactor">
    <cofactor evidence="2">
        <name>Mg(2+)</name>
        <dbReference type="ChEBI" id="CHEBI:18420"/>
    </cofactor>
</comment>
<feature type="binding site" evidence="2">
    <location>
        <position position="44"/>
    </location>
    <ligand>
        <name>ATP</name>
        <dbReference type="ChEBI" id="CHEBI:30616"/>
    </ligand>
</feature>
<evidence type="ECO:0000313" key="4">
    <source>
        <dbReference type="Proteomes" id="UP001249959"/>
    </source>
</evidence>
<sequence>MPKQYIIAGIGTEIGKTVCSAIVTKALQADYWKPVQAGNLTDGDAYWVQQWVPGTHVFDSTYMLTNPLSPHTAAEMDGIRIVLDAFHLPDTQQNLIVELAGGIMVPLNEHQTNLDLIQHLGLPVILVSKNYLGSINHTLMTFEILKSRNISMAGIIFNGPTNSSGEAFILKHTELPVLLRVNEEKEINPSIIAHYAESFQR</sequence>
<gene>
    <name evidence="2 3" type="primary">bioD</name>
    <name evidence="3" type="ORF">PQG45_00665</name>
</gene>
<dbReference type="NCBIfam" id="TIGR00347">
    <property type="entry name" value="bioD"/>
    <property type="match status" value="1"/>
</dbReference>
<evidence type="ECO:0000256" key="2">
    <source>
        <dbReference type="HAMAP-Rule" id="MF_00336"/>
    </source>
</evidence>
<keyword evidence="2 3" id="KW-0436">Ligase</keyword>
<dbReference type="InterPro" id="IPR027417">
    <property type="entry name" value="P-loop_NTPase"/>
</dbReference>
<comment type="function">
    <text evidence="2">Catalyzes a mechanistically unusual reaction, the ATP-dependent insertion of CO2 between the N7 and N8 nitrogen atoms of 7,8-diaminopelargonic acid (DAPA, also called 7,8-diammoniononanoate) to form a ureido ring.</text>
</comment>
<comment type="subunit">
    <text evidence="2">Homodimer.</text>
</comment>
<dbReference type="PANTHER" id="PTHR43210:SF5">
    <property type="entry name" value="DETHIOBIOTIN SYNTHETASE"/>
    <property type="match status" value="1"/>
</dbReference>
<dbReference type="GO" id="GO:0004141">
    <property type="term" value="F:dethiobiotin synthase activity"/>
    <property type="evidence" value="ECO:0007669"/>
    <property type="project" value="UniProtKB-EC"/>
</dbReference>
<keyword evidence="2" id="KW-0067">ATP-binding</keyword>